<organism evidence="2 3">
    <name type="scientific">Microbacterium esteraromaticum</name>
    <dbReference type="NCBI Taxonomy" id="57043"/>
    <lineage>
        <taxon>Bacteria</taxon>
        <taxon>Bacillati</taxon>
        <taxon>Actinomycetota</taxon>
        <taxon>Actinomycetes</taxon>
        <taxon>Micrococcales</taxon>
        <taxon>Microbacteriaceae</taxon>
        <taxon>Microbacterium</taxon>
    </lineage>
</organism>
<dbReference type="EMBL" id="FUKO01000019">
    <property type="protein sequence ID" value="SJN31499.1"/>
    <property type="molecule type" value="Genomic_DNA"/>
</dbReference>
<dbReference type="InterPro" id="IPR051677">
    <property type="entry name" value="AfsR-DnrI-RedD_regulator"/>
</dbReference>
<dbReference type="Pfam" id="PF03704">
    <property type="entry name" value="BTAD"/>
    <property type="match status" value="1"/>
</dbReference>
<keyword evidence="3" id="KW-1185">Reference proteome</keyword>
<dbReference type="Proteomes" id="UP000196320">
    <property type="component" value="Unassembled WGS sequence"/>
</dbReference>
<dbReference type="SUPFAM" id="SSF46894">
    <property type="entry name" value="C-terminal effector domain of the bipartite response regulators"/>
    <property type="match status" value="1"/>
</dbReference>
<dbReference type="SUPFAM" id="SSF48452">
    <property type="entry name" value="TPR-like"/>
    <property type="match status" value="1"/>
</dbReference>
<dbReference type="PANTHER" id="PTHR35807:SF2">
    <property type="entry name" value="TRANSCRIPTIONAL ACTIVATOR DOMAIN"/>
    <property type="match status" value="1"/>
</dbReference>
<feature type="domain" description="Bacterial transcriptional activator" evidence="1">
    <location>
        <begin position="528"/>
        <end position="655"/>
    </location>
</feature>
<dbReference type="Gene3D" id="1.10.10.10">
    <property type="entry name" value="Winged helix-like DNA-binding domain superfamily/Winged helix DNA-binding domain"/>
    <property type="match status" value="1"/>
</dbReference>
<gene>
    <name evidence="2" type="ORF">FM104_07460</name>
</gene>
<dbReference type="InterPro" id="IPR036388">
    <property type="entry name" value="WH-like_DNA-bd_sf"/>
</dbReference>
<dbReference type="GO" id="GO:0003677">
    <property type="term" value="F:DNA binding"/>
    <property type="evidence" value="ECO:0007669"/>
    <property type="project" value="InterPro"/>
</dbReference>
<dbReference type="InterPro" id="IPR016032">
    <property type="entry name" value="Sig_transdc_resp-reg_C-effctor"/>
</dbReference>
<reference evidence="2 3" key="1">
    <citation type="submission" date="2017-02" db="EMBL/GenBank/DDBJ databases">
        <authorList>
            <person name="Peterson S.W."/>
        </authorList>
    </citation>
    <scope>NUCLEOTIDE SEQUENCE [LARGE SCALE GENOMIC DNA]</scope>
    <source>
        <strain evidence="2 3">B Mb 05.01</strain>
    </source>
</reference>
<dbReference type="GO" id="GO:0006355">
    <property type="term" value="P:regulation of DNA-templated transcription"/>
    <property type="evidence" value="ECO:0007669"/>
    <property type="project" value="InterPro"/>
</dbReference>
<dbReference type="OrthoDB" id="9812579at2"/>
<evidence type="ECO:0000313" key="2">
    <source>
        <dbReference type="EMBL" id="SJN31499.1"/>
    </source>
</evidence>
<accession>A0A1R4JHK6</accession>
<protein>
    <submittedName>
        <fullName evidence="2">Transcriptional regulator</fullName>
    </submittedName>
</protein>
<dbReference type="Gene3D" id="1.25.40.10">
    <property type="entry name" value="Tetratricopeptide repeat domain"/>
    <property type="match status" value="2"/>
</dbReference>
<evidence type="ECO:0000313" key="3">
    <source>
        <dbReference type="Proteomes" id="UP000196320"/>
    </source>
</evidence>
<dbReference type="InterPro" id="IPR011990">
    <property type="entry name" value="TPR-like_helical_dom_sf"/>
</dbReference>
<dbReference type="SMART" id="SM01043">
    <property type="entry name" value="BTAD"/>
    <property type="match status" value="1"/>
</dbReference>
<dbReference type="InterPro" id="IPR005158">
    <property type="entry name" value="BTAD"/>
</dbReference>
<proteinExistence type="predicted"/>
<sequence>MPSTTRFVLHYSGQDASEQVRRVPEILERVEATAHPVRTRLQTILASAHIFTDITAAERAAEHAQREAASAGDEVSRAWALIASSIVDVSPDGVQRRLVETREALRIAQVSGELEFVPTAYFLHLSALAELGRIAELDHALSTSGQLLSAFPWLEQERHVTWFRCLRATIDGQADRAEKIADQGLGLALQGGDPDAKSVWVGQLAIIRWMQGRVVELEPAFLHARQVAPHEPVWAVSLAWMWLRQGRRSAARSLVATLPPFAELPLDRNWLSTACILAVAAAELGETAIAAEVGAALQPFEDRLVTIGLGVTCWGTVSRPLALVAQATGDVDGAIGHYRRAIDVTARIGAHPWLAEAQVELAAILADRRDPAGRHEASDLAREAMATAGALGLHSIERAAAGLVDSLSSPHSAPVAADEQPTVTAAPKIEVLGTFEVTAHDGTVARWQSRKARQLLKILVARRGVAIGRDTLMHLLWPDEAPQQVANRFSVAATTVRRVLDPQRVLPSDAFVQTTGSTVRLCVERIDIDVERFLAETAVALNGAPLTATGADRLREALDLHRGDAMVDEPEESWAEQLRSEVHAAFFAAAHTLAEASQESNDELTRLECYRRILAIDGYDQRAHEGLIDALAALGAHGQAKAARSTYAKKMEELNISIDALDGERPTGRSVA</sequence>
<dbReference type="PANTHER" id="PTHR35807">
    <property type="entry name" value="TRANSCRIPTIONAL REGULATOR REDD-RELATED"/>
    <property type="match status" value="1"/>
</dbReference>
<dbReference type="RefSeq" id="WP_087130798.1">
    <property type="nucleotide sequence ID" value="NZ_FUKO01000019.1"/>
</dbReference>
<dbReference type="AlphaFoldDB" id="A0A1R4JHK6"/>
<name>A0A1R4JHK6_9MICO</name>
<evidence type="ECO:0000259" key="1">
    <source>
        <dbReference type="SMART" id="SM01043"/>
    </source>
</evidence>